<dbReference type="OrthoDB" id="8195018at2759"/>
<evidence type="ECO:0008006" key="3">
    <source>
        <dbReference type="Google" id="ProtNLM"/>
    </source>
</evidence>
<keyword evidence="2" id="KW-1185">Reference proteome</keyword>
<protein>
    <recommendedName>
        <fullName evidence="3">HAT C-terminal dimerisation domain-containing protein</fullName>
    </recommendedName>
</protein>
<sequence>MYSIYLDSSIQNKIVCTTTDNGITYLVHLNRVYENQELEERENEDDNDEEFIELTSLLEGDDYSTEIILPPHHRCACHTLHLIDTKDAEKVMINARYKQIFRSTFAKCHKLWAKQNQSTQAADKIKDMLGAYLKTPVVTRWNSLYDAMLQINNHITHVSDSINTCMDFCAFPRFTDAEREFIKEYCQVNYYIAVYKFNILGNVLLVNCPRYSTRRKRNVHGLPITCFVRLKDKLDAQIMKSLIYCKPLVQVLLEGIEYRQSIWWKKELVLASCVHPRFKLARLKDSEKREQAENWVYEEIPSPNPKMQTSGAADLEYNDSFCLTFNADVHTKTPHEQVKIFLSEQPKETDSFSCSALRKLFIKHNTALPTSASAERLFSFAGNVLSQKRCQLTDDITPVLDPSKERLREDRHISNCRKAYIRLDTIKAKFRRKAESDEAEASTSFSPVKKKLRGSEPAFNFKDMCMFCGETCDPKCEKKKTVKRRKKIYEVRTLEFKDNIFKAAAKRNDDWGKTVASRLIDVLDLVVEEARYYDTYRLKFLKPVPVKEDVGRPEDPEIAKAFQKICDYIQESNDCQLSVQELLFVSDKKD</sequence>
<proteinExistence type="predicted"/>
<gene>
    <name evidence="1" type="ORF">ILUMI_18421</name>
</gene>
<dbReference type="PANTHER" id="PTHR47501:SF5">
    <property type="entry name" value="HAT C-TERMINAL DIMERISATION DOMAIN-CONTAINING PROTEIN"/>
    <property type="match status" value="1"/>
</dbReference>
<accession>A0A8K0CP74</accession>
<evidence type="ECO:0000313" key="1">
    <source>
        <dbReference type="EMBL" id="KAF2887752.1"/>
    </source>
</evidence>
<name>A0A8K0CP74_IGNLU</name>
<evidence type="ECO:0000313" key="2">
    <source>
        <dbReference type="Proteomes" id="UP000801492"/>
    </source>
</evidence>
<dbReference type="Proteomes" id="UP000801492">
    <property type="component" value="Unassembled WGS sequence"/>
</dbReference>
<dbReference type="PANTHER" id="PTHR47501">
    <property type="entry name" value="TRANSPOSASE-RELATED"/>
    <property type="match status" value="1"/>
</dbReference>
<reference evidence="1" key="1">
    <citation type="submission" date="2019-08" db="EMBL/GenBank/DDBJ databases">
        <title>The genome of the North American firefly Photinus pyralis.</title>
        <authorList>
            <consortium name="Photinus pyralis genome working group"/>
            <person name="Fallon T.R."/>
            <person name="Sander Lower S.E."/>
            <person name="Weng J.-K."/>
        </authorList>
    </citation>
    <scope>NUCLEOTIDE SEQUENCE</scope>
    <source>
        <strain evidence="1">TRF0915ILg1</strain>
        <tissue evidence="1">Whole body</tissue>
    </source>
</reference>
<dbReference type="EMBL" id="VTPC01081919">
    <property type="protein sequence ID" value="KAF2887752.1"/>
    <property type="molecule type" value="Genomic_DNA"/>
</dbReference>
<dbReference type="SUPFAM" id="SSF53098">
    <property type="entry name" value="Ribonuclease H-like"/>
    <property type="match status" value="1"/>
</dbReference>
<dbReference type="InterPro" id="IPR012337">
    <property type="entry name" value="RNaseH-like_sf"/>
</dbReference>
<dbReference type="AlphaFoldDB" id="A0A8K0CP74"/>
<comment type="caution">
    <text evidence="1">The sequence shown here is derived from an EMBL/GenBank/DDBJ whole genome shotgun (WGS) entry which is preliminary data.</text>
</comment>
<organism evidence="1 2">
    <name type="scientific">Ignelater luminosus</name>
    <name type="common">Cucubano</name>
    <name type="synonym">Pyrophorus luminosus</name>
    <dbReference type="NCBI Taxonomy" id="2038154"/>
    <lineage>
        <taxon>Eukaryota</taxon>
        <taxon>Metazoa</taxon>
        <taxon>Ecdysozoa</taxon>
        <taxon>Arthropoda</taxon>
        <taxon>Hexapoda</taxon>
        <taxon>Insecta</taxon>
        <taxon>Pterygota</taxon>
        <taxon>Neoptera</taxon>
        <taxon>Endopterygota</taxon>
        <taxon>Coleoptera</taxon>
        <taxon>Polyphaga</taxon>
        <taxon>Elateriformia</taxon>
        <taxon>Elateroidea</taxon>
        <taxon>Elateridae</taxon>
        <taxon>Agrypninae</taxon>
        <taxon>Pyrophorini</taxon>
        <taxon>Ignelater</taxon>
    </lineage>
</organism>